<accession>A0AAV6TH88</accession>
<organism evidence="1 2">
    <name type="scientific">Oedothorax gibbosus</name>
    <dbReference type="NCBI Taxonomy" id="931172"/>
    <lineage>
        <taxon>Eukaryota</taxon>
        <taxon>Metazoa</taxon>
        <taxon>Ecdysozoa</taxon>
        <taxon>Arthropoda</taxon>
        <taxon>Chelicerata</taxon>
        <taxon>Arachnida</taxon>
        <taxon>Araneae</taxon>
        <taxon>Araneomorphae</taxon>
        <taxon>Entelegynae</taxon>
        <taxon>Araneoidea</taxon>
        <taxon>Linyphiidae</taxon>
        <taxon>Erigoninae</taxon>
        <taxon>Oedothorax</taxon>
    </lineage>
</organism>
<evidence type="ECO:0000313" key="2">
    <source>
        <dbReference type="Proteomes" id="UP000827092"/>
    </source>
</evidence>
<dbReference type="Proteomes" id="UP000827092">
    <property type="component" value="Unassembled WGS sequence"/>
</dbReference>
<sequence length="185" mass="20171">LRLFTFGNLCGYGYGRHENYTIPPRIFKAKKGRPGDTARARVFYENSVPISGRPIPGKNFFTKKENPLPRSSHVSSSLGFYRTLVPKGPIPFPGWGILTPFPLVGTRQTRQCLRLADALASEGISRPLRPTDPCSTAVHRNPSPLQSSRFSLYFYSTKTAPGAAPGGLTPALSTTPPRTLLLTAA</sequence>
<proteinExistence type="predicted"/>
<evidence type="ECO:0000313" key="1">
    <source>
        <dbReference type="EMBL" id="KAG8171036.1"/>
    </source>
</evidence>
<keyword evidence="2" id="KW-1185">Reference proteome</keyword>
<dbReference type="AlphaFoldDB" id="A0AAV6TH88"/>
<feature type="non-terminal residue" evidence="1">
    <location>
        <position position="1"/>
    </location>
</feature>
<comment type="caution">
    <text evidence="1">The sequence shown here is derived from an EMBL/GenBank/DDBJ whole genome shotgun (WGS) entry which is preliminary data.</text>
</comment>
<reference evidence="1 2" key="1">
    <citation type="journal article" date="2022" name="Nat. Ecol. Evol.">
        <title>A masculinizing supergene underlies an exaggerated male reproductive morph in a spider.</title>
        <authorList>
            <person name="Hendrickx F."/>
            <person name="De Corte Z."/>
            <person name="Sonet G."/>
            <person name="Van Belleghem S.M."/>
            <person name="Kostlbacher S."/>
            <person name="Vangestel C."/>
        </authorList>
    </citation>
    <scope>NUCLEOTIDE SEQUENCE [LARGE SCALE GENOMIC DNA]</scope>
    <source>
        <strain evidence="1">W744_W776</strain>
    </source>
</reference>
<name>A0AAV6TH88_9ARAC</name>
<protein>
    <submittedName>
        <fullName evidence="1">Uncharacterized protein</fullName>
    </submittedName>
</protein>
<dbReference type="EMBL" id="JAFNEN010004543">
    <property type="protein sequence ID" value="KAG8171036.1"/>
    <property type="molecule type" value="Genomic_DNA"/>
</dbReference>
<gene>
    <name evidence="1" type="ORF">JTE90_020476</name>
</gene>